<keyword evidence="6" id="KW-0198">Cysteine biosynthesis</keyword>
<dbReference type="EMBL" id="QGKX02000996">
    <property type="protein sequence ID" value="KAF3559896.1"/>
    <property type="molecule type" value="Genomic_DNA"/>
</dbReference>
<dbReference type="Gene3D" id="3.40.50.1100">
    <property type="match status" value="3"/>
</dbReference>
<dbReference type="SUPFAM" id="SSF53686">
    <property type="entry name" value="Tryptophan synthase beta subunit-like PLP-dependent enzymes"/>
    <property type="match status" value="1"/>
</dbReference>
<keyword evidence="4" id="KW-0808">Transferase</keyword>
<comment type="similarity">
    <text evidence="2">Belongs to the cysteine synthase/cystathionine beta-synthase family.</text>
</comment>
<organism evidence="8 9">
    <name type="scientific">Brassica cretica</name>
    <name type="common">Mustard</name>
    <dbReference type="NCBI Taxonomy" id="69181"/>
    <lineage>
        <taxon>Eukaryota</taxon>
        <taxon>Viridiplantae</taxon>
        <taxon>Streptophyta</taxon>
        <taxon>Embryophyta</taxon>
        <taxon>Tracheophyta</taxon>
        <taxon>Spermatophyta</taxon>
        <taxon>Magnoliopsida</taxon>
        <taxon>eudicotyledons</taxon>
        <taxon>Gunneridae</taxon>
        <taxon>Pentapetalae</taxon>
        <taxon>rosids</taxon>
        <taxon>malvids</taxon>
        <taxon>Brassicales</taxon>
        <taxon>Brassicaceae</taxon>
        <taxon>Brassiceae</taxon>
        <taxon>Brassica</taxon>
    </lineage>
</organism>
<dbReference type="Pfam" id="PF00291">
    <property type="entry name" value="PALP"/>
    <property type="match status" value="2"/>
</dbReference>
<gene>
    <name evidence="8" type="ORF">F2Q69_00014394</name>
</gene>
<proteinExistence type="inferred from homology"/>
<evidence type="ECO:0000256" key="3">
    <source>
        <dbReference type="ARBA" id="ARBA00022605"/>
    </source>
</evidence>
<dbReference type="PROSITE" id="PS00901">
    <property type="entry name" value="CYS_SYNTHASE"/>
    <property type="match status" value="1"/>
</dbReference>
<dbReference type="GO" id="GO:0016740">
    <property type="term" value="F:transferase activity"/>
    <property type="evidence" value="ECO:0007669"/>
    <property type="project" value="UniProtKB-KW"/>
</dbReference>
<evidence type="ECO:0000313" key="9">
    <source>
        <dbReference type="Proteomes" id="UP000712600"/>
    </source>
</evidence>
<keyword evidence="5" id="KW-0663">Pyridoxal phosphate</keyword>
<evidence type="ECO:0000256" key="4">
    <source>
        <dbReference type="ARBA" id="ARBA00022679"/>
    </source>
</evidence>
<feature type="domain" description="Tryptophan synthase beta chain-like PALP" evidence="7">
    <location>
        <begin position="65"/>
        <end position="162"/>
    </location>
</feature>
<dbReference type="PANTHER" id="PTHR10314">
    <property type="entry name" value="CYSTATHIONINE BETA-SYNTHASE"/>
    <property type="match status" value="1"/>
</dbReference>
<dbReference type="Proteomes" id="UP000712600">
    <property type="component" value="Unassembled WGS sequence"/>
</dbReference>
<comment type="cofactor">
    <cofactor evidence="1">
        <name>pyridoxal 5'-phosphate</name>
        <dbReference type="ChEBI" id="CHEBI:597326"/>
    </cofactor>
</comment>
<dbReference type="InterPro" id="IPR050214">
    <property type="entry name" value="Cys_Synth/Cystath_Beta-Synth"/>
</dbReference>
<keyword evidence="3" id="KW-0028">Amino-acid biosynthesis</keyword>
<dbReference type="GO" id="GO:0006535">
    <property type="term" value="P:cysteine biosynthetic process from serine"/>
    <property type="evidence" value="ECO:0007669"/>
    <property type="project" value="InterPro"/>
</dbReference>
<evidence type="ECO:0000256" key="5">
    <source>
        <dbReference type="ARBA" id="ARBA00022898"/>
    </source>
</evidence>
<protein>
    <recommendedName>
        <fullName evidence="7">Tryptophan synthase beta chain-like PALP domain-containing protein</fullName>
    </recommendedName>
</protein>
<evidence type="ECO:0000256" key="6">
    <source>
        <dbReference type="ARBA" id="ARBA00023192"/>
    </source>
</evidence>
<reference evidence="8" key="1">
    <citation type="submission" date="2019-12" db="EMBL/GenBank/DDBJ databases">
        <title>Genome sequencing and annotation of Brassica cretica.</title>
        <authorList>
            <person name="Studholme D.J."/>
            <person name="Sarris P."/>
        </authorList>
    </citation>
    <scope>NUCLEOTIDE SEQUENCE</scope>
    <source>
        <strain evidence="8">PFS-109/04</strain>
        <tissue evidence="8">Leaf</tissue>
    </source>
</reference>
<evidence type="ECO:0000313" key="8">
    <source>
        <dbReference type="EMBL" id="KAF3559896.1"/>
    </source>
</evidence>
<feature type="domain" description="Tryptophan synthase beta chain-like PALP" evidence="7">
    <location>
        <begin position="169"/>
        <end position="324"/>
    </location>
</feature>
<evidence type="ECO:0000256" key="1">
    <source>
        <dbReference type="ARBA" id="ARBA00001933"/>
    </source>
</evidence>
<dbReference type="AlphaFoldDB" id="A0A8S9R8D1"/>
<dbReference type="InterPro" id="IPR036052">
    <property type="entry name" value="TrpB-like_PALP_sf"/>
</dbReference>
<evidence type="ECO:0000259" key="7">
    <source>
        <dbReference type="Pfam" id="PF00291"/>
    </source>
</evidence>
<dbReference type="CDD" id="cd01561">
    <property type="entry name" value="CBS_like"/>
    <property type="match status" value="1"/>
</dbReference>
<sequence>MNPDLRVHVNLTYTFWRRLLKTLTIPHISQSTRKPFFTDASSSFAERLKNLPKEFPATQAKRDASLLIGRTSLVFLNRVTEGCKAYIAAKQEHFQPTCSIKDRPALAMVADAEKKNLITPGKTTLIEPTSGNMGISMAFMAAMKGLSSLIQPKAWLEPLRKLMTSLRVPNAHMLQQFANPANTQIHFDTTGPEIWEDTLGNVDIFVMGIGSGGTVSGVGQYLKSKNPNVKIYGVEPAESNILNGGKPGPHAITGNGVGFKPDILNMDVMESVLEVSSEDAINMARELALKEGLMVGISSGANTVAAIRLVKMPENKGKLIVTVHASFGERYLSSVLFDELRKEAEAMKPVSVD</sequence>
<dbReference type="InterPro" id="IPR001926">
    <property type="entry name" value="TrpB-like_PALP"/>
</dbReference>
<evidence type="ECO:0000256" key="2">
    <source>
        <dbReference type="ARBA" id="ARBA00007103"/>
    </source>
</evidence>
<comment type="caution">
    <text evidence="8">The sequence shown here is derived from an EMBL/GenBank/DDBJ whole genome shotgun (WGS) entry which is preliminary data.</text>
</comment>
<dbReference type="InterPro" id="IPR001216">
    <property type="entry name" value="P-phosphate_BS"/>
</dbReference>
<dbReference type="FunFam" id="3.40.50.1100:FF:000006">
    <property type="entry name" value="Cysteine synthase"/>
    <property type="match status" value="1"/>
</dbReference>
<name>A0A8S9R8D1_BRACR</name>
<accession>A0A8S9R8D1</accession>